<proteinExistence type="predicted"/>
<evidence type="ECO:0000313" key="2">
    <source>
        <dbReference type="Proteomes" id="UP001217089"/>
    </source>
</evidence>
<dbReference type="Proteomes" id="UP001217089">
    <property type="component" value="Unassembled WGS sequence"/>
</dbReference>
<sequence>MNWQDCMVSTANIGKVTETFSVVESQIDFLQRQQFYRIRDMKLSVSLKQISEISEKKN</sequence>
<organism evidence="1 2">
    <name type="scientific">Tegillarca granosa</name>
    <name type="common">Malaysian cockle</name>
    <name type="synonym">Anadara granosa</name>
    <dbReference type="NCBI Taxonomy" id="220873"/>
    <lineage>
        <taxon>Eukaryota</taxon>
        <taxon>Metazoa</taxon>
        <taxon>Spiralia</taxon>
        <taxon>Lophotrochozoa</taxon>
        <taxon>Mollusca</taxon>
        <taxon>Bivalvia</taxon>
        <taxon>Autobranchia</taxon>
        <taxon>Pteriomorphia</taxon>
        <taxon>Arcoida</taxon>
        <taxon>Arcoidea</taxon>
        <taxon>Arcidae</taxon>
        <taxon>Tegillarca</taxon>
    </lineage>
</organism>
<evidence type="ECO:0000313" key="1">
    <source>
        <dbReference type="EMBL" id="KAJ8297972.1"/>
    </source>
</evidence>
<protein>
    <submittedName>
        <fullName evidence="1">Uncharacterized protein</fullName>
    </submittedName>
</protein>
<gene>
    <name evidence="1" type="ORF">KUTeg_024503</name>
</gene>
<reference evidence="1 2" key="1">
    <citation type="submission" date="2022-12" db="EMBL/GenBank/DDBJ databases">
        <title>Chromosome-level genome of Tegillarca granosa.</title>
        <authorList>
            <person name="Kim J."/>
        </authorList>
    </citation>
    <scope>NUCLEOTIDE SEQUENCE [LARGE SCALE GENOMIC DNA]</scope>
    <source>
        <strain evidence="1">Teg-2019</strain>
        <tissue evidence="1">Adductor muscle</tissue>
    </source>
</reference>
<dbReference type="EMBL" id="JARBDR010000923">
    <property type="protein sequence ID" value="KAJ8297972.1"/>
    <property type="molecule type" value="Genomic_DNA"/>
</dbReference>
<name>A0ABQ9E315_TEGGR</name>
<keyword evidence="2" id="KW-1185">Reference proteome</keyword>
<accession>A0ABQ9E315</accession>
<comment type="caution">
    <text evidence="1">The sequence shown here is derived from an EMBL/GenBank/DDBJ whole genome shotgun (WGS) entry which is preliminary data.</text>
</comment>